<evidence type="ECO:0000313" key="10">
    <source>
        <dbReference type="Proteomes" id="UP000007266"/>
    </source>
</evidence>
<dbReference type="HOGENOM" id="CLU_038628_6_0_1"/>
<evidence type="ECO:0000256" key="2">
    <source>
        <dbReference type="ARBA" id="ARBA00022525"/>
    </source>
</evidence>
<dbReference type="KEGG" id="tca:103312230"/>
<dbReference type="InterPro" id="IPR002181">
    <property type="entry name" value="Fibrinogen_a/b/g_C_dom"/>
</dbReference>
<dbReference type="FunFam" id="3.90.215.10:FF:000001">
    <property type="entry name" value="Tenascin isoform 1"/>
    <property type="match status" value="1"/>
</dbReference>
<evidence type="ECO:0000256" key="1">
    <source>
        <dbReference type="ARBA" id="ARBA00004613"/>
    </source>
</evidence>
<evidence type="ECO:0000256" key="5">
    <source>
        <dbReference type="ARBA" id="ARBA00053344"/>
    </source>
</evidence>
<reference evidence="9 10" key="2">
    <citation type="journal article" date="2010" name="Nucleic Acids Res.">
        <title>BeetleBase in 2010: revisions to provide comprehensive genomic information for Tribolium castaneum.</title>
        <authorList>
            <person name="Kim H.S."/>
            <person name="Murphy T."/>
            <person name="Xia J."/>
            <person name="Caragea D."/>
            <person name="Park Y."/>
            <person name="Beeman R.W."/>
            <person name="Lorenzen M.D."/>
            <person name="Butcher S."/>
            <person name="Manak J.R."/>
            <person name="Brown S.J."/>
        </authorList>
    </citation>
    <scope>GENOME REANNOTATION</scope>
    <source>
        <strain evidence="9 10">Georgia GA2</strain>
    </source>
</reference>
<feature type="signal peptide" evidence="7">
    <location>
        <begin position="1"/>
        <end position="19"/>
    </location>
</feature>
<dbReference type="Proteomes" id="UP000007266">
    <property type="component" value="Linkage group 3"/>
</dbReference>
<dbReference type="STRING" id="7070.D6WEU5"/>
<proteinExistence type="predicted"/>
<evidence type="ECO:0000313" key="9">
    <source>
        <dbReference type="EMBL" id="EFA01317.2"/>
    </source>
</evidence>
<keyword evidence="3" id="KW-1015">Disulfide bond</keyword>
<evidence type="ECO:0000256" key="4">
    <source>
        <dbReference type="ARBA" id="ARBA00023180"/>
    </source>
</evidence>
<dbReference type="GO" id="GO:0030246">
    <property type="term" value="F:carbohydrate binding"/>
    <property type="evidence" value="ECO:0007669"/>
    <property type="project" value="UniProtKB-ARBA"/>
</dbReference>
<dbReference type="CDD" id="cd00087">
    <property type="entry name" value="FReD"/>
    <property type="match status" value="1"/>
</dbReference>
<feature type="chain" id="PRO_5007310591" evidence="7">
    <location>
        <begin position="20"/>
        <end position="272"/>
    </location>
</feature>
<dbReference type="SUPFAM" id="SSF56496">
    <property type="entry name" value="Fibrinogen C-terminal domain-like"/>
    <property type="match status" value="1"/>
</dbReference>
<dbReference type="InterPro" id="IPR036056">
    <property type="entry name" value="Fibrinogen-like_C"/>
</dbReference>
<evidence type="ECO:0000256" key="7">
    <source>
        <dbReference type="SAM" id="SignalP"/>
    </source>
</evidence>
<feature type="region of interest" description="Disordered" evidence="6">
    <location>
        <begin position="23"/>
        <end position="44"/>
    </location>
</feature>
<dbReference type="InterPro" id="IPR014716">
    <property type="entry name" value="Fibrinogen_a/b/g_C_1"/>
</dbReference>
<keyword evidence="4" id="KW-0325">Glycoprotein</keyword>
<dbReference type="OMA" id="WSENCAV"/>
<dbReference type="EMBL" id="KQ971318">
    <property type="protein sequence ID" value="EFA01317.2"/>
    <property type="molecule type" value="Genomic_DNA"/>
</dbReference>
<protein>
    <submittedName>
        <fullName evidence="9">Protein scabrous-like Protein</fullName>
    </submittedName>
</protein>
<dbReference type="OrthoDB" id="6350391at2759"/>
<dbReference type="PANTHER" id="PTHR47221:SF5">
    <property type="entry name" value="FIBRINOGEN C-TERMINAL DOMAIN-CONTAINING PROTEIN"/>
    <property type="match status" value="1"/>
</dbReference>
<evidence type="ECO:0000256" key="6">
    <source>
        <dbReference type="SAM" id="MobiDB-lite"/>
    </source>
</evidence>
<accession>D6WEU5</accession>
<feature type="compositionally biased region" description="Polar residues" evidence="6">
    <location>
        <begin position="23"/>
        <end position="37"/>
    </location>
</feature>
<dbReference type="InterPro" id="IPR037579">
    <property type="entry name" value="FIB_ANG-like"/>
</dbReference>
<keyword evidence="7" id="KW-0732">Signal</keyword>
<dbReference type="GO" id="GO:0005615">
    <property type="term" value="C:extracellular space"/>
    <property type="evidence" value="ECO:0000318"/>
    <property type="project" value="GO_Central"/>
</dbReference>
<keyword evidence="10" id="KW-1185">Reference proteome</keyword>
<feature type="domain" description="Fibrinogen C-terminal" evidence="8">
    <location>
        <begin position="47"/>
        <end position="268"/>
    </location>
</feature>
<dbReference type="PROSITE" id="PS51406">
    <property type="entry name" value="FIBRINOGEN_C_2"/>
    <property type="match status" value="1"/>
</dbReference>
<dbReference type="Pfam" id="PF00147">
    <property type="entry name" value="Fibrinogen_C"/>
    <property type="match status" value="1"/>
</dbReference>
<dbReference type="InParanoid" id="D6WEU5"/>
<keyword evidence="2" id="KW-0964">Secreted</keyword>
<dbReference type="NCBIfam" id="NF040941">
    <property type="entry name" value="GGGWT_bact"/>
    <property type="match status" value="1"/>
</dbReference>
<comment type="subcellular location">
    <subcellularLocation>
        <location evidence="1">Secreted</location>
    </subcellularLocation>
</comment>
<gene>
    <name evidence="9" type="primary">AUGUSTUS-3.0.2_03294</name>
    <name evidence="9" type="ORF">TcasGA2_TC003294</name>
</gene>
<organism evidence="9 10">
    <name type="scientific">Tribolium castaneum</name>
    <name type="common">Red flour beetle</name>
    <dbReference type="NCBI Taxonomy" id="7070"/>
    <lineage>
        <taxon>Eukaryota</taxon>
        <taxon>Metazoa</taxon>
        <taxon>Ecdysozoa</taxon>
        <taxon>Arthropoda</taxon>
        <taxon>Hexapoda</taxon>
        <taxon>Insecta</taxon>
        <taxon>Pterygota</taxon>
        <taxon>Neoptera</taxon>
        <taxon>Endopterygota</taxon>
        <taxon>Coleoptera</taxon>
        <taxon>Polyphaga</taxon>
        <taxon>Cucujiformia</taxon>
        <taxon>Tenebrionidae</taxon>
        <taxon>Tenebrionidae incertae sedis</taxon>
        <taxon>Tribolium</taxon>
    </lineage>
</organism>
<evidence type="ECO:0000259" key="8">
    <source>
        <dbReference type="PROSITE" id="PS51406"/>
    </source>
</evidence>
<dbReference type="Gene3D" id="3.90.215.10">
    <property type="entry name" value="Gamma Fibrinogen, chain A, domain 1"/>
    <property type="match status" value="1"/>
</dbReference>
<sequence>MILNVSLFLIFLLAQNVSLETRTTSEKPLSNPASKNASIRIPPITGKLPQRTPRNCLDVKKSGQSASGIFKLKPREDAESFLAFCDMETKGGGWTYFLNRQDGSQNFNLEWEDYKWGFGNLNGEFWMGLQHLYELTGEGGYELLVELEDWAKVKVYARYGLFALGSENEGYSLKVLGRYSGDAGDSLSFSAGSKFSTKDNDQDYASLHCAEVYKGAWWYKDCMRAQLTGQYKKETVGPNEEYLIMFWQSFRGSRYSLKKVKMMVRPFEKKLN</sequence>
<dbReference type="eggNOG" id="KOG2579">
    <property type="taxonomic scope" value="Eukaryota"/>
</dbReference>
<dbReference type="PANTHER" id="PTHR47221">
    <property type="entry name" value="FIBRINOGEN ALPHA CHAIN"/>
    <property type="match status" value="1"/>
</dbReference>
<name>D6WEU5_TRICA</name>
<dbReference type="AlphaFoldDB" id="D6WEU5"/>
<comment type="function">
    <text evidence="5">Lectin involved in innate immunity. Agglutinates all types of human erythrocytes, Gram-positive and Gram-negative bacteria. Has a stronger agglutinating activity towards Gram-negative bacteria than towards Gram-positive bacteria. Specifically recognizes acetyl group-containing substances on agglutinated cells. The hemagglutinating activity was inhibited by EDTA, acetyl group-containing mono- and disaccharides, N-acetyl derivatives of amino acids, other acetyl group-containing substances, propionamide and benzamide. Enhances the antimicrobial activity of big defensin against Gram-positive bacteria but not against Gram-negative bacteria.</text>
</comment>
<evidence type="ECO:0000256" key="3">
    <source>
        <dbReference type="ARBA" id="ARBA00023157"/>
    </source>
</evidence>
<dbReference type="SMART" id="SM00186">
    <property type="entry name" value="FBG"/>
    <property type="match status" value="1"/>
</dbReference>
<dbReference type="FunCoup" id="D6WEU5">
    <property type="interactions" value="27"/>
</dbReference>
<reference evidence="9 10" key="1">
    <citation type="journal article" date="2008" name="Nature">
        <title>The genome of the model beetle and pest Tribolium castaneum.</title>
        <authorList>
            <consortium name="Tribolium Genome Sequencing Consortium"/>
            <person name="Richards S."/>
            <person name="Gibbs R.A."/>
            <person name="Weinstock G.M."/>
            <person name="Brown S.J."/>
            <person name="Denell R."/>
            <person name="Beeman R.W."/>
            <person name="Gibbs R."/>
            <person name="Beeman R.W."/>
            <person name="Brown S.J."/>
            <person name="Bucher G."/>
            <person name="Friedrich M."/>
            <person name="Grimmelikhuijzen C.J."/>
            <person name="Klingler M."/>
            <person name="Lorenzen M."/>
            <person name="Richards S."/>
            <person name="Roth S."/>
            <person name="Schroder R."/>
            <person name="Tautz D."/>
            <person name="Zdobnov E.M."/>
            <person name="Muzny D."/>
            <person name="Gibbs R.A."/>
            <person name="Weinstock G.M."/>
            <person name="Attaway T."/>
            <person name="Bell S."/>
            <person name="Buhay C.J."/>
            <person name="Chandrabose M.N."/>
            <person name="Chavez D."/>
            <person name="Clerk-Blankenburg K.P."/>
            <person name="Cree A."/>
            <person name="Dao M."/>
            <person name="Davis C."/>
            <person name="Chacko J."/>
            <person name="Dinh H."/>
            <person name="Dugan-Rocha S."/>
            <person name="Fowler G."/>
            <person name="Garner T.T."/>
            <person name="Garnes J."/>
            <person name="Gnirke A."/>
            <person name="Hawes A."/>
            <person name="Hernandez J."/>
            <person name="Hines S."/>
            <person name="Holder M."/>
            <person name="Hume J."/>
            <person name="Jhangiani S.N."/>
            <person name="Joshi V."/>
            <person name="Khan Z.M."/>
            <person name="Jackson L."/>
            <person name="Kovar C."/>
            <person name="Kowis A."/>
            <person name="Lee S."/>
            <person name="Lewis L.R."/>
            <person name="Margolis J."/>
            <person name="Morgan M."/>
            <person name="Nazareth L.V."/>
            <person name="Nguyen N."/>
            <person name="Okwuonu G."/>
            <person name="Parker D."/>
            <person name="Richards S."/>
            <person name="Ruiz S.J."/>
            <person name="Santibanez J."/>
            <person name="Savard J."/>
            <person name="Scherer S.E."/>
            <person name="Schneider B."/>
            <person name="Sodergren E."/>
            <person name="Tautz D."/>
            <person name="Vattahil S."/>
            <person name="Villasana D."/>
            <person name="White C.S."/>
            <person name="Wright R."/>
            <person name="Park Y."/>
            <person name="Beeman R.W."/>
            <person name="Lord J."/>
            <person name="Oppert B."/>
            <person name="Lorenzen M."/>
            <person name="Brown S."/>
            <person name="Wang L."/>
            <person name="Savard J."/>
            <person name="Tautz D."/>
            <person name="Richards S."/>
            <person name="Weinstock G."/>
            <person name="Gibbs R.A."/>
            <person name="Liu Y."/>
            <person name="Worley K."/>
            <person name="Weinstock G."/>
            <person name="Elsik C.G."/>
            <person name="Reese J.T."/>
            <person name="Elhaik E."/>
            <person name="Landan G."/>
            <person name="Graur D."/>
            <person name="Arensburger P."/>
            <person name="Atkinson P."/>
            <person name="Beeman R.W."/>
            <person name="Beidler J."/>
            <person name="Brown S.J."/>
            <person name="Demuth J.P."/>
            <person name="Drury D.W."/>
            <person name="Du Y.Z."/>
            <person name="Fujiwara H."/>
            <person name="Lorenzen M."/>
            <person name="Maselli V."/>
            <person name="Osanai M."/>
            <person name="Park Y."/>
            <person name="Robertson H.M."/>
            <person name="Tu Z."/>
            <person name="Wang J.J."/>
            <person name="Wang S."/>
            <person name="Richards S."/>
            <person name="Song H."/>
            <person name="Zhang L."/>
            <person name="Sodergren E."/>
            <person name="Werner D."/>
            <person name="Stanke M."/>
            <person name="Morgenstern B."/>
            <person name="Solovyev V."/>
            <person name="Kosarev P."/>
            <person name="Brown G."/>
            <person name="Chen H.C."/>
            <person name="Ermolaeva O."/>
            <person name="Hlavina W."/>
            <person name="Kapustin Y."/>
            <person name="Kiryutin B."/>
            <person name="Kitts P."/>
            <person name="Maglott D."/>
            <person name="Pruitt K."/>
            <person name="Sapojnikov V."/>
            <person name="Souvorov A."/>
            <person name="Mackey A.J."/>
            <person name="Waterhouse R.M."/>
            <person name="Wyder S."/>
            <person name="Zdobnov E.M."/>
            <person name="Zdobnov E.M."/>
            <person name="Wyder S."/>
            <person name="Kriventseva E.V."/>
            <person name="Kadowaki T."/>
            <person name="Bork P."/>
            <person name="Aranda M."/>
            <person name="Bao R."/>
            <person name="Beermann A."/>
            <person name="Berns N."/>
            <person name="Bolognesi R."/>
            <person name="Bonneton F."/>
            <person name="Bopp D."/>
            <person name="Brown S.J."/>
            <person name="Bucher G."/>
            <person name="Butts T."/>
            <person name="Chaumot A."/>
            <person name="Denell R.E."/>
            <person name="Ferrier D.E."/>
            <person name="Friedrich M."/>
            <person name="Gordon C.M."/>
            <person name="Jindra M."/>
            <person name="Klingler M."/>
            <person name="Lan Q."/>
            <person name="Lattorff H.M."/>
            <person name="Laudet V."/>
            <person name="von Levetsow C."/>
            <person name="Liu Z."/>
            <person name="Lutz R."/>
            <person name="Lynch J.A."/>
            <person name="da Fonseca R.N."/>
            <person name="Posnien N."/>
            <person name="Reuter R."/>
            <person name="Roth S."/>
            <person name="Savard J."/>
            <person name="Schinko J.B."/>
            <person name="Schmitt C."/>
            <person name="Schoppmeier M."/>
            <person name="Schroder R."/>
            <person name="Shippy T.D."/>
            <person name="Simonnet F."/>
            <person name="Marques-Souza H."/>
            <person name="Tautz D."/>
            <person name="Tomoyasu Y."/>
            <person name="Trauner J."/>
            <person name="Van der Zee M."/>
            <person name="Vervoort M."/>
            <person name="Wittkopp N."/>
            <person name="Wimmer E.A."/>
            <person name="Yang X."/>
            <person name="Jones A.K."/>
            <person name="Sattelle D.B."/>
            <person name="Ebert P.R."/>
            <person name="Nelson D."/>
            <person name="Scott J.G."/>
            <person name="Beeman R.W."/>
            <person name="Muthukrishnan S."/>
            <person name="Kramer K.J."/>
            <person name="Arakane Y."/>
            <person name="Beeman R.W."/>
            <person name="Zhu Q."/>
            <person name="Hogenkamp D."/>
            <person name="Dixit R."/>
            <person name="Oppert B."/>
            <person name="Jiang H."/>
            <person name="Zou Z."/>
            <person name="Marshall J."/>
            <person name="Elpidina E."/>
            <person name="Vinokurov K."/>
            <person name="Oppert C."/>
            <person name="Zou Z."/>
            <person name="Evans J."/>
            <person name="Lu Z."/>
            <person name="Zhao P."/>
            <person name="Sumathipala N."/>
            <person name="Altincicek B."/>
            <person name="Vilcinskas A."/>
            <person name="Williams M."/>
            <person name="Hultmark D."/>
            <person name="Hetru C."/>
            <person name="Jiang H."/>
            <person name="Grimmelikhuijzen C.J."/>
            <person name="Hauser F."/>
            <person name="Cazzamali G."/>
            <person name="Williamson M."/>
            <person name="Park Y."/>
            <person name="Li B."/>
            <person name="Tanaka Y."/>
            <person name="Predel R."/>
            <person name="Neupert S."/>
            <person name="Schachtner J."/>
            <person name="Verleyen P."/>
            <person name="Raible F."/>
            <person name="Bork P."/>
            <person name="Friedrich M."/>
            <person name="Walden K.K."/>
            <person name="Robertson H.M."/>
            <person name="Angeli S."/>
            <person name="Foret S."/>
            <person name="Bucher G."/>
            <person name="Schuetz S."/>
            <person name="Maleszka R."/>
            <person name="Wimmer E.A."/>
            <person name="Beeman R.W."/>
            <person name="Lorenzen M."/>
            <person name="Tomoyasu Y."/>
            <person name="Miller S.C."/>
            <person name="Grossmann D."/>
            <person name="Bucher G."/>
        </authorList>
    </citation>
    <scope>NUCLEOTIDE SEQUENCE [LARGE SCALE GENOMIC DNA]</scope>
    <source>
        <strain evidence="9 10">Georgia GA2</strain>
    </source>
</reference>